<name>A0A0C3KMP2_BACIU</name>
<evidence type="ECO:0000313" key="4">
    <source>
        <dbReference type="Proteomes" id="UP000076442"/>
    </source>
</evidence>
<dbReference type="EMBL" id="JXBC01000013">
    <property type="protein sequence ID" value="KIU06224.1"/>
    <property type="molecule type" value="Genomic_DNA"/>
</dbReference>
<evidence type="ECO:0000313" key="3">
    <source>
        <dbReference type="Proteomes" id="UP000032247"/>
    </source>
</evidence>
<protein>
    <submittedName>
        <fullName evidence="2">Uncharacterized protein yxzF</fullName>
    </submittedName>
</protein>
<reference evidence="1 3" key="1">
    <citation type="submission" date="2014-12" db="EMBL/GenBank/DDBJ databases">
        <title>Comparative genome analysis of Bacillus coagulans HM-08, Clostridium butyricum HM-68, Bacillus subtilis HM-66 and Bacillus licheniformis BL-09.</title>
        <authorList>
            <person name="Zhang H."/>
        </authorList>
    </citation>
    <scope>NUCLEOTIDE SEQUENCE [LARGE SCALE GENOMIC DNA]</scope>
    <source>
        <strain evidence="1 3">HM-66</strain>
    </source>
</reference>
<gene>
    <name evidence="2" type="ORF">B4122_4416</name>
    <name evidence="1" type="ORF">SC09_contig4orf01295</name>
</gene>
<dbReference type="EMBL" id="LJZV01000027">
    <property type="protein sequence ID" value="KZD88466.1"/>
    <property type="molecule type" value="Genomic_DNA"/>
</dbReference>
<dbReference type="Proteomes" id="UP000032247">
    <property type="component" value="Unassembled WGS sequence"/>
</dbReference>
<proteinExistence type="predicted"/>
<comment type="caution">
    <text evidence="1">The sequence shown here is derived from an EMBL/GenBank/DDBJ whole genome shotgun (WGS) entry which is preliminary data.</text>
</comment>
<dbReference type="STRING" id="483913.AN935_19555"/>
<dbReference type="Proteomes" id="UP000076442">
    <property type="component" value="Unassembled WGS sequence"/>
</dbReference>
<sequence length="61" mass="6978">MFKEEAIRGMVEKKEGRIGALKKMIKTVIKWAPVIYPIVRKIMKDRKASKQKNMSASRTAG</sequence>
<dbReference type="AlphaFoldDB" id="A0A0C3KMP2"/>
<evidence type="ECO:0000313" key="1">
    <source>
        <dbReference type="EMBL" id="KIU06224.1"/>
    </source>
</evidence>
<reference evidence="2 4" key="2">
    <citation type="submission" date="2015-09" db="EMBL/GenBank/DDBJ databases">
        <title>Spore heat resistance.</title>
        <authorList>
            <person name="Boekhorst J."/>
            <person name="Berendsen E.M."/>
            <person name="Wells-Bennik M.H."/>
            <person name="Kuipers O.P."/>
        </authorList>
    </citation>
    <scope>NUCLEOTIDE SEQUENCE [LARGE SCALE GENOMIC DNA]</scope>
    <source>
        <strain evidence="2 4">B4122</strain>
    </source>
</reference>
<evidence type="ECO:0000313" key="2">
    <source>
        <dbReference type="EMBL" id="KZD88466.1"/>
    </source>
</evidence>
<dbReference type="PATRIC" id="fig|1423.134.peg.1424"/>
<organism evidence="1 3">
    <name type="scientific">Bacillus subtilis</name>
    <dbReference type="NCBI Taxonomy" id="1423"/>
    <lineage>
        <taxon>Bacteria</taxon>
        <taxon>Bacillati</taxon>
        <taxon>Bacillota</taxon>
        <taxon>Bacilli</taxon>
        <taxon>Bacillales</taxon>
        <taxon>Bacillaceae</taxon>
        <taxon>Bacillus</taxon>
    </lineage>
</organism>
<accession>A0A0C3KMP2</accession>